<feature type="compositionally biased region" description="Polar residues" evidence="1">
    <location>
        <begin position="1"/>
        <end position="12"/>
    </location>
</feature>
<keyword evidence="3" id="KW-1185">Reference proteome</keyword>
<dbReference type="AlphaFoldDB" id="A0A6G1HJ81"/>
<accession>A0A6G1HJ81</accession>
<dbReference type="EMBL" id="ML996709">
    <property type="protein sequence ID" value="KAF2395951.1"/>
    <property type="molecule type" value="Genomic_DNA"/>
</dbReference>
<reference evidence="2" key="1">
    <citation type="journal article" date="2020" name="Stud. Mycol.">
        <title>101 Dothideomycetes genomes: a test case for predicting lifestyles and emergence of pathogens.</title>
        <authorList>
            <person name="Haridas S."/>
            <person name="Albert R."/>
            <person name="Binder M."/>
            <person name="Bloem J."/>
            <person name="Labutti K."/>
            <person name="Salamov A."/>
            <person name="Andreopoulos B."/>
            <person name="Baker S."/>
            <person name="Barry K."/>
            <person name="Bills G."/>
            <person name="Bluhm B."/>
            <person name="Cannon C."/>
            <person name="Castanera R."/>
            <person name="Culley D."/>
            <person name="Daum C."/>
            <person name="Ezra D."/>
            <person name="Gonzalez J."/>
            <person name="Henrissat B."/>
            <person name="Kuo A."/>
            <person name="Liang C."/>
            <person name="Lipzen A."/>
            <person name="Lutzoni F."/>
            <person name="Magnuson J."/>
            <person name="Mondo S."/>
            <person name="Nolan M."/>
            <person name="Ohm R."/>
            <person name="Pangilinan J."/>
            <person name="Park H.-J."/>
            <person name="Ramirez L."/>
            <person name="Alfaro M."/>
            <person name="Sun H."/>
            <person name="Tritt A."/>
            <person name="Yoshinaga Y."/>
            <person name="Zwiers L.-H."/>
            <person name="Turgeon B."/>
            <person name="Goodwin S."/>
            <person name="Spatafora J."/>
            <person name="Crous P."/>
            <person name="Grigoriev I."/>
        </authorList>
    </citation>
    <scope>NUCLEOTIDE SEQUENCE</scope>
    <source>
        <strain evidence="2">CBS 262.69</strain>
    </source>
</reference>
<evidence type="ECO:0000313" key="3">
    <source>
        <dbReference type="Proteomes" id="UP000799640"/>
    </source>
</evidence>
<feature type="region of interest" description="Disordered" evidence="1">
    <location>
        <begin position="1"/>
        <end position="24"/>
    </location>
</feature>
<proteinExistence type="predicted"/>
<sequence>MHHSQDSSSQPAQGYGAVGVTSGSQGSTAAEVENAYSQYLQELRRTYEYVRDGRLAEAGTSLVQISDWLLGNAELLGLVRDEEGMHDERLKLWADFNRCWLVALQRQREMTIAMLDSGGQRPHPPESLMEAEQMETMGKELVRLCDMMEKHGLVDYQMGVWEEEIITFLGKCLDLLDEYSTQTSANGQATSSRRR</sequence>
<dbReference type="Proteomes" id="UP000799640">
    <property type="component" value="Unassembled WGS sequence"/>
</dbReference>
<dbReference type="OrthoDB" id="5552418at2759"/>
<name>A0A6G1HJ81_9PEZI</name>
<protein>
    <submittedName>
        <fullName evidence="2">Uncharacterized protein</fullName>
    </submittedName>
</protein>
<evidence type="ECO:0000256" key="1">
    <source>
        <dbReference type="SAM" id="MobiDB-lite"/>
    </source>
</evidence>
<evidence type="ECO:0000313" key="2">
    <source>
        <dbReference type="EMBL" id="KAF2395951.1"/>
    </source>
</evidence>
<organism evidence="2 3">
    <name type="scientific">Trichodelitschia bisporula</name>
    <dbReference type="NCBI Taxonomy" id="703511"/>
    <lineage>
        <taxon>Eukaryota</taxon>
        <taxon>Fungi</taxon>
        <taxon>Dikarya</taxon>
        <taxon>Ascomycota</taxon>
        <taxon>Pezizomycotina</taxon>
        <taxon>Dothideomycetes</taxon>
        <taxon>Dothideomycetes incertae sedis</taxon>
        <taxon>Phaeotrichales</taxon>
        <taxon>Phaeotrichaceae</taxon>
        <taxon>Trichodelitschia</taxon>
    </lineage>
</organism>
<gene>
    <name evidence="2" type="ORF">EJ06DRAFT_484305</name>
</gene>